<keyword evidence="3" id="KW-1185">Reference proteome</keyword>
<dbReference type="RefSeq" id="WP_048311877.1">
    <property type="nucleotide sequence ID" value="NZ_CP119526.1"/>
</dbReference>
<dbReference type="EMBL" id="LELK01000004">
    <property type="protein sequence ID" value="KMM37091.1"/>
    <property type="molecule type" value="Genomic_DNA"/>
</dbReference>
<feature type="region of interest" description="Disordered" evidence="1">
    <location>
        <begin position="42"/>
        <end position="65"/>
    </location>
</feature>
<accession>A0A0J6CLI3</accession>
<evidence type="ECO:0000313" key="3">
    <source>
        <dbReference type="Proteomes" id="UP000035996"/>
    </source>
</evidence>
<proteinExistence type="predicted"/>
<organism evidence="2 3">
    <name type="scientific">Guptibacillus hwajinpoensis</name>
    <dbReference type="NCBI Taxonomy" id="208199"/>
    <lineage>
        <taxon>Bacteria</taxon>
        <taxon>Bacillati</taxon>
        <taxon>Bacillota</taxon>
        <taxon>Bacilli</taxon>
        <taxon>Bacillales</taxon>
        <taxon>Guptibacillaceae</taxon>
        <taxon>Guptibacillus</taxon>
    </lineage>
</organism>
<protein>
    <submittedName>
        <fullName evidence="2">Uncharacterized protein</fullName>
    </submittedName>
</protein>
<dbReference type="STRING" id="157733.AB986_14500"/>
<dbReference type="OrthoDB" id="9956814at2"/>
<dbReference type="AlphaFoldDB" id="A0A0J6CLI3"/>
<reference evidence="2" key="1">
    <citation type="submission" date="2015-06" db="EMBL/GenBank/DDBJ databases">
        <authorList>
            <person name="Liu B."/>
            <person name="Wang J."/>
            <person name="Zhu Y."/>
            <person name="Liu G."/>
            <person name="Chen Q."/>
            <person name="Zheng C."/>
            <person name="Che J."/>
            <person name="Ge C."/>
            <person name="Shi H."/>
            <person name="Pan Z."/>
            <person name="Liu X."/>
        </authorList>
    </citation>
    <scope>NUCLEOTIDE SEQUENCE [LARGE SCALE GENOMIC DNA]</scope>
    <source>
        <strain evidence="2">DSM 16346</strain>
    </source>
</reference>
<evidence type="ECO:0000256" key="1">
    <source>
        <dbReference type="SAM" id="MobiDB-lite"/>
    </source>
</evidence>
<gene>
    <name evidence="2" type="ORF">AB986_14500</name>
</gene>
<sequence>MQNNYNHQPHQRITFNGESIPSGWNVPQQQWVGPGSLPPGYNGGTWPQPYPQPYPHQQPWLGPGGLPPAQTHNLYRQCLNNCYQNYAQNDQMYQACVYQCMRQYGYRDGGCYP</sequence>
<name>A0A0J6CLI3_9BACL</name>
<comment type="caution">
    <text evidence="2">The sequence shown here is derived from an EMBL/GenBank/DDBJ whole genome shotgun (WGS) entry which is preliminary data.</text>
</comment>
<dbReference type="Proteomes" id="UP000035996">
    <property type="component" value="Unassembled WGS sequence"/>
</dbReference>
<evidence type="ECO:0000313" key="2">
    <source>
        <dbReference type="EMBL" id="KMM37091.1"/>
    </source>
</evidence>